<comment type="subcellular location">
    <subcellularLocation>
        <location evidence="1">Cell membrane</location>
        <topology evidence="1">Multi-pass membrane protein</topology>
    </subcellularLocation>
</comment>
<evidence type="ECO:0000313" key="8">
    <source>
        <dbReference type="EMBL" id="SEA24137.1"/>
    </source>
</evidence>
<evidence type="ECO:0000256" key="3">
    <source>
        <dbReference type="ARBA" id="ARBA00022692"/>
    </source>
</evidence>
<feature type="domain" description="SSD" evidence="7">
    <location>
        <begin position="245"/>
        <end position="370"/>
    </location>
</feature>
<evidence type="ECO:0000256" key="4">
    <source>
        <dbReference type="ARBA" id="ARBA00022989"/>
    </source>
</evidence>
<organism evidence="8 9">
    <name type="scientific">Arachidicoccus rhizosphaerae</name>
    <dbReference type="NCBI Taxonomy" id="551991"/>
    <lineage>
        <taxon>Bacteria</taxon>
        <taxon>Pseudomonadati</taxon>
        <taxon>Bacteroidota</taxon>
        <taxon>Chitinophagia</taxon>
        <taxon>Chitinophagales</taxon>
        <taxon>Chitinophagaceae</taxon>
        <taxon>Arachidicoccus</taxon>
    </lineage>
</organism>
<evidence type="ECO:0000256" key="5">
    <source>
        <dbReference type="ARBA" id="ARBA00023136"/>
    </source>
</evidence>
<dbReference type="PANTHER" id="PTHR33406:SF12">
    <property type="entry name" value="BLR2997 PROTEIN"/>
    <property type="match status" value="1"/>
</dbReference>
<feature type="transmembrane region" description="Helical" evidence="6">
    <location>
        <begin position="645"/>
        <end position="667"/>
    </location>
</feature>
<evidence type="ECO:0000259" key="7">
    <source>
        <dbReference type="PROSITE" id="PS50156"/>
    </source>
</evidence>
<keyword evidence="3 6" id="KW-0812">Transmembrane</keyword>
<sequence length="786" mass="87448">MWYRLGKWIIKKRILLLSLLAVATLIMGYVAKDIKMSYEFSKAIPVDNQKYKDYQQFLKTFGRDGNTVVVGIHSDKYFEKGTFNQIAALQNEIKAARGVTGILSIPTAVDLIKNDSLQQFKPEAIFHAPYSDQAQLDSNSQQFLNLPFYQGLLYNPAKNAYLIAVSLNDTLINSKERTHIIAGIMKPIEAFEKNAGIQVHVSGLPYIRTTVGDKIAHELNYFLLGSFLLSAITLLLFFRSFSAMIMSLAVVAMGVIFSVATMVLFGYKITLLTALIPPLIVVIGIPNCIYFFNKYHSVYKEKANKYQAIIVMVGRMGIVTLFCNIAAAIGFAVFAFTSSDLLKEFGVVAGINIMVLFIISLIFIPSVLSMLPAPKAAHMRYLDNKYLTRVLIKIEKWAFYHVKYVYGVTLVLLVAAVLGTLRMKTVSHVVDDLPHSDKIYTDLKWFEENFNGVMPLEVVVDSKKKNGLFRNLSTIEKIDRFSSYLAAQPGVAKPLSFVSALKFARQAFYEGDSTYYGVLTQFEVPFMGNYIKAISKQSKDAQAKSSALSSMVSRFIDSNKQVARISVNMKDVGTTRLPVMLDSFRHKADKIFDSAHYKVTFTGSTVTFLEGSAYIIEGLGESIFWAFILIALAMLYLFKSTRMLFCSLIPNIIPLIVTAGVMGWLGISIKPSTVLVFSVALGIAIDVTIRFLINYKQELPHLNGDVDRTLKQTITHTGISIIYTSLVLVAGFIIFIFSQFAGTESLGWLTSLTLAVATLTNLVLLPVLIKSLSVKKGKANKASIKK</sequence>
<feature type="transmembrane region" description="Helical" evidence="6">
    <location>
        <begin position="404"/>
        <end position="423"/>
    </location>
</feature>
<dbReference type="Pfam" id="PF03176">
    <property type="entry name" value="MMPL"/>
    <property type="match status" value="2"/>
</dbReference>
<protein>
    <recommendedName>
        <fullName evidence="7">SSD domain-containing protein</fullName>
    </recommendedName>
</protein>
<feature type="transmembrane region" description="Helical" evidence="6">
    <location>
        <begin position="219"/>
        <end position="238"/>
    </location>
</feature>
<dbReference type="STRING" id="551991.SAMN05192529_11179"/>
<evidence type="ECO:0000256" key="6">
    <source>
        <dbReference type="SAM" id="Phobius"/>
    </source>
</evidence>
<dbReference type="InterPro" id="IPR000731">
    <property type="entry name" value="SSD"/>
</dbReference>
<keyword evidence="9" id="KW-1185">Reference proteome</keyword>
<dbReference type="InterPro" id="IPR050545">
    <property type="entry name" value="Mycobact_MmpL"/>
</dbReference>
<evidence type="ECO:0000313" key="9">
    <source>
        <dbReference type="Proteomes" id="UP000199041"/>
    </source>
</evidence>
<dbReference type="EMBL" id="FNQY01000011">
    <property type="protein sequence ID" value="SEA24137.1"/>
    <property type="molecule type" value="Genomic_DNA"/>
</dbReference>
<dbReference type="GO" id="GO:0005886">
    <property type="term" value="C:plasma membrane"/>
    <property type="evidence" value="ECO:0007669"/>
    <property type="project" value="UniProtKB-SubCell"/>
</dbReference>
<feature type="transmembrane region" description="Helical" evidence="6">
    <location>
        <begin position="271"/>
        <end position="292"/>
    </location>
</feature>
<accession>A0A1H3ZKG3</accession>
<feature type="transmembrane region" description="Helical" evidence="6">
    <location>
        <begin position="746"/>
        <end position="769"/>
    </location>
</feature>
<feature type="transmembrane region" description="Helical" evidence="6">
    <location>
        <begin position="673"/>
        <end position="693"/>
    </location>
</feature>
<feature type="transmembrane region" description="Helical" evidence="6">
    <location>
        <begin position="348"/>
        <end position="371"/>
    </location>
</feature>
<reference evidence="8 9" key="1">
    <citation type="submission" date="2016-10" db="EMBL/GenBank/DDBJ databases">
        <authorList>
            <person name="de Groot N.N."/>
        </authorList>
    </citation>
    <scope>NUCLEOTIDE SEQUENCE [LARGE SCALE GENOMIC DNA]</scope>
    <source>
        <strain evidence="8 9">Vu-144</strain>
    </source>
</reference>
<dbReference type="AlphaFoldDB" id="A0A1H3ZKG3"/>
<feature type="transmembrane region" description="Helical" evidence="6">
    <location>
        <begin position="714"/>
        <end position="740"/>
    </location>
</feature>
<dbReference type="RefSeq" id="WP_091397988.1">
    <property type="nucleotide sequence ID" value="NZ_FNQY01000011.1"/>
</dbReference>
<dbReference type="SUPFAM" id="SSF82866">
    <property type="entry name" value="Multidrug efflux transporter AcrB transmembrane domain"/>
    <property type="match status" value="2"/>
</dbReference>
<dbReference type="PANTHER" id="PTHR33406">
    <property type="entry name" value="MEMBRANE PROTEIN MJ1562-RELATED"/>
    <property type="match status" value="1"/>
</dbReference>
<dbReference type="InterPro" id="IPR004869">
    <property type="entry name" value="MMPL_dom"/>
</dbReference>
<gene>
    <name evidence="8" type="ORF">SAMN05192529_11179</name>
</gene>
<keyword evidence="4 6" id="KW-1133">Transmembrane helix</keyword>
<dbReference type="OrthoDB" id="9805018at2"/>
<evidence type="ECO:0000256" key="2">
    <source>
        <dbReference type="ARBA" id="ARBA00022475"/>
    </source>
</evidence>
<dbReference type="PROSITE" id="PS50156">
    <property type="entry name" value="SSD"/>
    <property type="match status" value="2"/>
</dbReference>
<keyword evidence="2" id="KW-1003">Cell membrane</keyword>
<evidence type="ECO:0000256" key="1">
    <source>
        <dbReference type="ARBA" id="ARBA00004651"/>
    </source>
</evidence>
<feature type="domain" description="SSD" evidence="7">
    <location>
        <begin position="647"/>
        <end position="771"/>
    </location>
</feature>
<dbReference type="Gene3D" id="1.20.1640.10">
    <property type="entry name" value="Multidrug efflux transporter AcrB transmembrane domain"/>
    <property type="match status" value="2"/>
</dbReference>
<keyword evidence="5 6" id="KW-0472">Membrane</keyword>
<name>A0A1H3ZKG3_9BACT</name>
<feature type="transmembrane region" description="Helical" evidence="6">
    <location>
        <begin position="622"/>
        <end position="638"/>
    </location>
</feature>
<proteinExistence type="predicted"/>
<dbReference type="Proteomes" id="UP000199041">
    <property type="component" value="Unassembled WGS sequence"/>
</dbReference>
<feature type="transmembrane region" description="Helical" evidence="6">
    <location>
        <begin position="245"/>
        <end position="265"/>
    </location>
</feature>
<feature type="transmembrane region" description="Helical" evidence="6">
    <location>
        <begin position="313"/>
        <end position="336"/>
    </location>
</feature>